<accession>A0AA42CBB4</accession>
<gene>
    <name evidence="3" type="ORF">N2K84_20025</name>
</gene>
<comment type="caution">
    <text evidence="3">The sequence shown here is derived from an EMBL/GenBank/DDBJ whole genome shotgun (WGS) entry which is preliminary data.</text>
</comment>
<keyword evidence="4" id="KW-1185">Reference proteome</keyword>
<dbReference type="RefSeq" id="WP_282593612.1">
    <property type="nucleotide sequence ID" value="NZ_JAPAAF010000085.1"/>
</dbReference>
<protein>
    <submittedName>
        <fullName evidence="3">DUF6035 family protein</fullName>
    </submittedName>
</protein>
<dbReference type="EMBL" id="JAPAAF010000085">
    <property type="protein sequence ID" value="MCW0485027.1"/>
    <property type="molecule type" value="Genomic_DNA"/>
</dbReference>
<evidence type="ECO:0000313" key="4">
    <source>
        <dbReference type="Proteomes" id="UP001163821"/>
    </source>
</evidence>
<evidence type="ECO:0000313" key="3">
    <source>
        <dbReference type="EMBL" id="MCW0485027.1"/>
    </source>
</evidence>
<feature type="domain" description="DUF7830" evidence="2">
    <location>
        <begin position="19"/>
        <end position="92"/>
    </location>
</feature>
<reference evidence="3" key="1">
    <citation type="submission" date="2022-10" db="EMBL/GenBank/DDBJ databases">
        <title>Gaoshiqiia sediminis gen. nov., sp. nov., isolated from coastal sediment.</title>
        <authorList>
            <person name="Yu W.X."/>
            <person name="Mu D.S."/>
            <person name="Du J.Z."/>
            <person name="Liang Y.Q."/>
        </authorList>
    </citation>
    <scope>NUCLEOTIDE SEQUENCE</scope>
    <source>
        <strain evidence="3">A06</strain>
    </source>
</reference>
<dbReference type="AlphaFoldDB" id="A0AA42CBB4"/>
<evidence type="ECO:0000259" key="2">
    <source>
        <dbReference type="Pfam" id="PF25169"/>
    </source>
</evidence>
<feature type="domain" description="DUF6035" evidence="1">
    <location>
        <begin position="99"/>
        <end position="283"/>
    </location>
</feature>
<sequence length="475" mass="56596">MSENLKNRTILSILDLKTGKEIKSDEFFKKEIDEIFQLRYDFETAIREQNSRFVCYYCKQPVKIRGQRDSKVIMHFAHLRDSDECPIKTGNKFTKEEIQRIKYNGAKESELHFTLKIGLADFLKRNQDYNKGIEEVNIEKVIKDQAIPKVWKKPDVSSIFNGKPVVFELQLSTTFLSVINSRQEFYKGNKTYILWVFSSFDTDDDKRKFTQSDIFYNNNFNGFEFNQEAIDLSKKENDLVLKCYYKKLYIEDLSILDDWDECMVKLQDLTFDNENYSVYYYNYSAEQERLKEELNTKRVLEYSPLINLVKKENSIYEITNLILDGYVIKKPEKEYILSLYNDEIINAKVVDQYSWQINIVWITIFLKIQKIELIKRISDNQHLNRMIFDILSLKLNKILGYAVDNHKQIANTVLQSRKEYLDIFLNAVNKFRPELFKTEDKKGKLVKTLKKTLIDKPEQKIEDNDIFKIMFPELF</sequence>
<dbReference type="Proteomes" id="UP001163821">
    <property type="component" value="Unassembled WGS sequence"/>
</dbReference>
<dbReference type="InterPro" id="IPR057152">
    <property type="entry name" value="DUF7830"/>
</dbReference>
<evidence type="ECO:0000259" key="1">
    <source>
        <dbReference type="Pfam" id="PF19500"/>
    </source>
</evidence>
<dbReference type="Pfam" id="PF25169">
    <property type="entry name" value="DUF7830"/>
    <property type="match status" value="1"/>
</dbReference>
<organism evidence="3 4">
    <name type="scientific">Gaoshiqia sediminis</name>
    <dbReference type="NCBI Taxonomy" id="2986998"/>
    <lineage>
        <taxon>Bacteria</taxon>
        <taxon>Pseudomonadati</taxon>
        <taxon>Bacteroidota</taxon>
        <taxon>Bacteroidia</taxon>
        <taxon>Marinilabiliales</taxon>
        <taxon>Prolixibacteraceae</taxon>
        <taxon>Gaoshiqia</taxon>
    </lineage>
</organism>
<proteinExistence type="predicted"/>
<dbReference type="Pfam" id="PF19500">
    <property type="entry name" value="DUF6035"/>
    <property type="match status" value="1"/>
</dbReference>
<name>A0AA42CBB4_9BACT</name>
<dbReference type="InterPro" id="IPR046099">
    <property type="entry name" value="DUF6035"/>
</dbReference>